<sequence>MKTSGDIIIDLVERFNVHDFGAKRAHAQGKYHKGEVILNDAGMAIFGDVAHALIRLSNASSSSRMPARLVNIKGCSIRFHHPLRPVDIIAVNFPYFPFDSPKEAVALFYRIHFFLKHRTPRRFIDIFRTGELYRHFGRIIRCMPKKTGMNQMYYSTHSYGKEYLKFRVRYEMDHGRLSLYAEKDMNHTDYKPQNKTYLGYINVGPGPGSGEVKYLDPMNAPLGYQPNGNMPLLRHYMYMRSFLGRMMEVGLTKKDVSMIEQVWAEEKYFVLSKSRKIYDEIRELLKERENMSVARFRLLLDEAYEKKYDEKHMRNFLQHAWGHFKYKADASEKESYRILLERLEPESVHIFIADLALKYEESYLLNSTMVKTRGKT</sequence>
<name>A0A0M2SIZ0_9STAP</name>
<dbReference type="GO" id="GO:0020037">
    <property type="term" value="F:heme binding"/>
    <property type="evidence" value="ECO:0007669"/>
    <property type="project" value="InterPro"/>
</dbReference>
<dbReference type="Pfam" id="PF08349">
    <property type="entry name" value="DUF1722"/>
    <property type="match status" value="1"/>
</dbReference>
<dbReference type="SUPFAM" id="SSF56634">
    <property type="entry name" value="Heme-dependent catalase-like"/>
    <property type="match status" value="1"/>
</dbReference>
<evidence type="ECO:0000313" key="2">
    <source>
        <dbReference type="EMBL" id="KKK34253.1"/>
    </source>
</evidence>
<feature type="domain" description="DUF1722" evidence="1">
    <location>
        <begin position="267"/>
        <end position="369"/>
    </location>
</feature>
<evidence type="ECO:0000259" key="1">
    <source>
        <dbReference type="Pfam" id="PF08349"/>
    </source>
</evidence>
<dbReference type="Proteomes" id="UP000034287">
    <property type="component" value="Unassembled WGS sequence"/>
</dbReference>
<dbReference type="InterPro" id="IPR013560">
    <property type="entry name" value="DUF1722"/>
</dbReference>
<evidence type="ECO:0000313" key="3">
    <source>
        <dbReference type="Proteomes" id="UP000034287"/>
    </source>
</evidence>
<protein>
    <recommendedName>
        <fullName evidence="1">DUF1722 domain-containing protein</fullName>
    </recommendedName>
</protein>
<gene>
    <name evidence="2" type="ORF">WN59_08225</name>
</gene>
<dbReference type="RefSeq" id="WP_046515585.1">
    <property type="nucleotide sequence ID" value="NZ_LAYZ01000023.1"/>
</dbReference>
<dbReference type="STRING" id="1432562.WN59_08225"/>
<dbReference type="InterPro" id="IPR020835">
    <property type="entry name" value="Catalase_sf"/>
</dbReference>
<accession>A0A0M2SIZ0</accession>
<proteinExistence type="predicted"/>
<reference evidence="2 3" key="1">
    <citation type="submission" date="2015-04" db="EMBL/GenBank/DDBJ databases">
        <title>Taxonomic description and genome sequence of Salinicoccus sediminis sp. nov., a novel hyper halotolerant bacterium isolated from marine sediment.</title>
        <authorList>
            <person name="Mathan Kumar R."/>
            <person name="Kaur G."/>
            <person name="Kumar N."/>
            <person name="Kumar A."/>
            <person name="Singh N.K."/>
            <person name="Kaur N."/>
            <person name="Mayilraj S."/>
        </authorList>
    </citation>
    <scope>NUCLEOTIDE SEQUENCE [LARGE SCALE GENOMIC DNA]</scope>
    <source>
        <strain evidence="2 3">SV-16</strain>
    </source>
</reference>
<dbReference type="Gene3D" id="2.40.180.10">
    <property type="entry name" value="Catalase core domain"/>
    <property type="match status" value="1"/>
</dbReference>
<dbReference type="PATRIC" id="fig|1432562.3.peg.1615"/>
<organism evidence="2 3">
    <name type="scientific">Salinicoccus sediminis</name>
    <dbReference type="NCBI Taxonomy" id="1432562"/>
    <lineage>
        <taxon>Bacteria</taxon>
        <taxon>Bacillati</taxon>
        <taxon>Bacillota</taxon>
        <taxon>Bacilli</taxon>
        <taxon>Bacillales</taxon>
        <taxon>Staphylococcaceae</taxon>
        <taxon>Salinicoccus</taxon>
    </lineage>
</organism>
<dbReference type="EMBL" id="LAYZ01000023">
    <property type="protein sequence ID" value="KKK34253.1"/>
    <property type="molecule type" value="Genomic_DNA"/>
</dbReference>
<comment type="caution">
    <text evidence="2">The sequence shown here is derived from an EMBL/GenBank/DDBJ whole genome shotgun (WGS) entry which is preliminary data.</text>
</comment>
<dbReference type="AlphaFoldDB" id="A0A0M2SIZ0"/>
<keyword evidence="3" id="KW-1185">Reference proteome</keyword>